<name>U1RUB0_9ACTO</name>
<evidence type="ECO:0000256" key="4">
    <source>
        <dbReference type="PROSITE-ProRule" id="PRU00335"/>
    </source>
</evidence>
<dbReference type="InterPro" id="IPR050109">
    <property type="entry name" value="HTH-type_TetR-like_transc_reg"/>
</dbReference>
<keyword evidence="3" id="KW-0804">Transcription</keyword>
<dbReference type="SUPFAM" id="SSF48498">
    <property type="entry name" value="Tetracyclin repressor-like, C-terminal domain"/>
    <property type="match status" value="1"/>
</dbReference>
<evidence type="ECO:0000259" key="6">
    <source>
        <dbReference type="PROSITE" id="PS50977"/>
    </source>
</evidence>
<dbReference type="InterPro" id="IPR025996">
    <property type="entry name" value="MT1864/Rv1816-like_C"/>
</dbReference>
<dbReference type="PANTHER" id="PTHR30055:SF151">
    <property type="entry name" value="TRANSCRIPTIONAL REGULATORY PROTEIN"/>
    <property type="match status" value="1"/>
</dbReference>
<keyword evidence="2 4" id="KW-0238">DNA-binding</keyword>
<keyword evidence="1" id="KW-0805">Transcription regulation</keyword>
<evidence type="ECO:0000313" key="8">
    <source>
        <dbReference type="Proteomes" id="UP000016536"/>
    </source>
</evidence>
<dbReference type="Gene3D" id="1.10.10.60">
    <property type="entry name" value="Homeodomain-like"/>
    <property type="match status" value="1"/>
</dbReference>
<sequence length="210" mass="22212">MLRRGRRGRGKENKMPRAGLSTERVVERAAQIVDEHGLESLSLSRLAADLGVAPPSLYKHVGGLGDLAERVSVRAISDLADALAASVMGRAGREALEALARAYRSFAHAHPGLYPLTQMPAAGEGSLHSDQAQRTVDIVAASLAGYRIPDERIVDAVRIIRAALHGFADIEVHGGFAMDAPIDVSFAMLVDSLDVALAALGGQQVDAAYQ</sequence>
<dbReference type="PROSITE" id="PS50977">
    <property type="entry name" value="HTH_TETR_2"/>
    <property type="match status" value="1"/>
</dbReference>
<reference evidence="7 8" key="1">
    <citation type="submission" date="2013-08" db="EMBL/GenBank/DDBJ databases">
        <authorList>
            <person name="Weinstock G."/>
            <person name="Sodergren E."/>
            <person name="Wylie T."/>
            <person name="Fulton L."/>
            <person name="Fulton R."/>
            <person name="Fronick C."/>
            <person name="O'Laughlin M."/>
            <person name="Godfrey J."/>
            <person name="Miner T."/>
            <person name="Herter B."/>
            <person name="Appelbaum E."/>
            <person name="Cordes M."/>
            <person name="Lek S."/>
            <person name="Wollam A."/>
            <person name="Pepin K.H."/>
            <person name="Palsikar V.B."/>
            <person name="Mitreva M."/>
            <person name="Wilson R.K."/>
        </authorList>
    </citation>
    <scope>NUCLEOTIDE SEQUENCE [LARGE SCALE GENOMIC DNA]</scope>
    <source>
        <strain evidence="7 8">F0542</strain>
    </source>
</reference>
<organism evidence="7 8">
    <name type="scientific">Actinomyces johnsonii F0542</name>
    <dbReference type="NCBI Taxonomy" id="1321818"/>
    <lineage>
        <taxon>Bacteria</taxon>
        <taxon>Bacillati</taxon>
        <taxon>Actinomycetota</taxon>
        <taxon>Actinomycetes</taxon>
        <taxon>Actinomycetales</taxon>
        <taxon>Actinomycetaceae</taxon>
        <taxon>Actinomyces</taxon>
    </lineage>
</organism>
<feature type="DNA-binding region" description="H-T-H motif" evidence="4">
    <location>
        <begin position="42"/>
        <end position="61"/>
    </location>
</feature>
<proteinExistence type="predicted"/>
<dbReference type="GO" id="GO:0000976">
    <property type="term" value="F:transcription cis-regulatory region binding"/>
    <property type="evidence" value="ECO:0007669"/>
    <property type="project" value="TreeGrafter"/>
</dbReference>
<dbReference type="InterPro" id="IPR036271">
    <property type="entry name" value="Tet_transcr_reg_TetR-rel_C_sf"/>
</dbReference>
<dbReference type="Pfam" id="PF13305">
    <property type="entry name" value="TetR_C_33"/>
    <property type="match status" value="1"/>
</dbReference>
<dbReference type="EMBL" id="AWSE01000106">
    <property type="protein sequence ID" value="ERH23228.1"/>
    <property type="molecule type" value="Genomic_DNA"/>
</dbReference>
<dbReference type="HOGENOM" id="CLU_069356_43_2_11"/>
<evidence type="ECO:0000256" key="5">
    <source>
        <dbReference type="SAM" id="MobiDB-lite"/>
    </source>
</evidence>
<comment type="caution">
    <text evidence="7">The sequence shown here is derived from an EMBL/GenBank/DDBJ whole genome shotgun (WGS) entry which is preliminary data.</text>
</comment>
<dbReference type="SUPFAM" id="SSF46689">
    <property type="entry name" value="Homeodomain-like"/>
    <property type="match status" value="1"/>
</dbReference>
<evidence type="ECO:0000256" key="2">
    <source>
        <dbReference type="ARBA" id="ARBA00023125"/>
    </source>
</evidence>
<feature type="domain" description="HTH tetR-type" evidence="6">
    <location>
        <begin position="19"/>
        <end position="79"/>
    </location>
</feature>
<dbReference type="PANTHER" id="PTHR30055">
    <property type="entry name" value="HTH-TYPE TRANSCRIPTIONAL REGULATOR RUTR"/>
    <property type="match status" value="1"/>
</dbReference>
<dbReference type="Gene3D" id="1.10.357.10">
    <property type="entry name" value="Tetracycline Repressor, domain 2"/>
    <property type="match status" value="1"/>
</dbReference>
<accession>U1RUB0</accession>
<dbReference type="Proteomes" id="UP000016536">
    <property type="component" value="Unassembled WGS sequence"/>
</dbReference>
<dbReference type="InterPro" id="IPR009057">
    <property type="entry name" value="Homeodomain-like_sf"/>
</dbReference>
<gene>
    <name evidence="7" type="ORF">HMPREF1979_01906</name>
</gene>
<keyword evidence="8" id="KW-1185">Reference proteome</keyword>
<evidence type="ECO:0000256" key="3">
    <source>
        <dbReference type="ARBA" id="ARBA00023163"/>
    </source>
</evidence>
<dbReference type="AlphaFoldDB" id="U1RUB0"/>
<dbReference type="InterPro" id="IPR001647">
    <property type="entry name" value="HTH_TetR"/>
</dbReference>
<evidence type="ECO:0000256" key="1">
    <source>
        <dbReference type="ARBA" id="ARBA00023015"/>
    </source>
</evidence>
<protein>
    <submittedName>
        <fullName evidence="7">Transcriptional regulator, TetR family</fullName>
    </submittedName>
</protein>
<feature type="region of interest" description="Disordered" evidence="5">
    <location>
        <begin position="1"/>
        <end position="21"/>
    </location>
</feature>
<dbReference type="PATRIC" id="fig|1321818.3.peg.1602"/>
<evidence type="ECO:0000313" key="7">
    <source>
        <dbReference type="EMBL" id="ERH23228.1"/>
    </source>
</evidence>
<dbReference type="GO" id="GO:0003700">
    <property type="term" value="F:DNA-binding transcription factor activity"/>
    <property type="evidence" value="ECO:0007669"/>
    <property type="project" value="TreeGrafter"/>
</dbReference>